<keyword evidence="3 5" id="KW-0106">Calcium</keyword>
<dbReference type="GO" id="GO:0045296">
    <property type="term" value="F:cadherin binding"/>
    <property type="evidence" value="ECO:0007669"/>
    <property type="project" value="TreeGrafter"/>
</dbReference>
<evidence type="ECO:0000256" key="1">
    <source>
        <dbReference type="ARBA" id="ARBA00004370"/>
    </source>
</evidence>
<dbReference type="PROSITE" id="PS00232">
    <property type="entry name" value="CADHERIN_1"/>
    <property type="match status" value="1"/>
</dbReference>
<dbReference type="OrthoDB" id="6252479at2759"/>
<evidence type="ECO:0000313" key="9">
    <source>
        <dbReference type="WBParaSite" id="GPUH_0001143801-mRNA-1"/>
    </source>
</evidence>
<dbReference type="AlphaFoldDB" id="A0A183DRT3"/>
<keyword evidence="2" id="KW-0677">Repeat</keyword>
<feature type="domain" description="Cadherin" evidence="6">
    <location>
        <begin position="2"/>
        <end position="46"/>
    </location>
</feature>
<reference evidence="7 8" key="2">
    <citation type="submission" date="2018-11" db="EMBL/GenBank/DDBJ databases">
        <authorList>
            <consortium name="Pathogen Informatics"/>
        </authorList>
    </citation>
    <scope>NUCLEOTIDE SEQUENCE [LARGE SCALE GENOMIC DNA]</scope>
</reference>
<dbReference type="InterPro" id="IPR002126">
    <property type="entry name" value="Cadherin-like_dom"/>
</dbReference>
<evidence type="ECO:0000313" key="8">
    <source>
        <dbReference type="Proteomes" id="UP000271098"/>
    </source>
</evidence>
<name>A0A183DRT3_9BILA</name>
<keyword evidence="8" id="KW-1185">Reference proteome</keyword>
<dbReference type="Gene3D" id="2.60.40.60">
    <property type="entry name" value="Cadherins"/>
    <property type="match status" value="2"/>
</dbReference>
<evidence type="ECO:0000256" key="5">
    <source>
        <dbReference type="PROSITE-ProRule" id="PRU00043"/>
    </source>
</evidence>
<dbReference type="PROSITE" id="PS50268">
    <property type="entry name" value="CADHERIN_2"/>
    <property type="match status" value="1"/>
</dbReference>
<evidence type="ECO:0000256" key="2">
    <source>
        <dbReference type="ARBA" id="ARBA00022737"/>
    </source>
</evidence>
<dbReference type="PANTHER" id="PTHR24027:SF438">
    <property type="entry name" value="CADHERIN 23"/>
    <property type="match status" value="1"/>
</dbReference>
<evidence type="ECO:0000256" key="3">
    <source>
        <dbReference type="ARBA" id="ARBA00022837"/>
    </source>
</evidence>
<evidence type="ECO:0000256" key="4">
    <source>
        <dbReference type="ARBA" id="ARBA00023136"/>
    </source>
</evidence>
<protein>
    <submittedName>
        <fullName evidence="9">Cadherin domain-containing protein</fullName>
    </submittedName>
</protein>
<gene>
    <name evidence="7" type="ORF">GPUH_LOCUS11424</name>
</gene>
<dbReference type="InterPro" id="IPR039808">
    <property type="entry name" value="Cadherin"/>
</dbReference>
<sequence>MKPLDYEDPVQRDGFTLGVRVYDGRYYATTKLHIELQDRNDNPPVIKGPQHVQLSEDAWRGHQVARFTVQDADANDTAVSKDENGLATACTTAHSTAFKSNSIHRKISGNRRFPRSSVLWRLFLLSATFFNSAVAVEAQELSHLFMGSHPGQSRFMNFAGKTQRDIIVKFTKNITEDTPVGTLLATFRAEDKDSMTHNLT</sequence>
<reference evidence="9" key="1">
    <citation type="submission" date="2016-06" db="UniProtKB">
        <authorList>
            <consortium name="WormBaseParasite"/>
        </authorList>
    </citation>
    <scope>IDENTIFICATION</scope>
</reference>
<dbReference type="Proteomes" id="UP000271098">
    <property type="component" value="Unassembled WGS sequence"/>
</dbReference>
<comment type="subcellular location">
    <subcellularLocation>
        <location evidence="1">Membrane</location>
    </subcellularLocation>
</comment>
<proteinExistence type="predicted"/>
<keyword evidence="4" id="KW-0472">Membrane</keyword>
<dbReference type="PANTHER" id="PTHR24027">
    <property type="entry name" value="CADHERIN-23"/>
    <property type="match status" value="1"/>
</dbReference>
<organism evidence="9">
    <name type="scientific">Gongylonema pulchrum</name>
    <dbReference type="NCBI Taxonomy" id="637853"/>
    <lineage>
        <taxon>Eukaryota</taxon>
        <taxon>Metazoa</taxon>
        <taxon>Ecdysozoa</taxon>
        <taxon>Nematoda</taxon>
        <taxon>Chromadorea</taxon>
        <taxon>Rhabditida</taxon>
        <taxon>Spirurina</taxon>
        <taxon>Spiruromorpha</taxon>
        <taxon>Spiruroidea</taxon>
        <taxon>Gongylonematidae</taxon>
        <taxon>Gongylonema</taxon>
    </lineage>
</organism>
<evidence type="ECO:0000313" key="7">
    <source>
        <dbReference type="EMBL" id="VDN18761.1"/>
    </source>
</evidence>
<accession>A0A183DRT3</accession>
<dbReference type="GO" id="GO:0008013">
    <property type="term" value="F:beta-catenin binding"/>
    <property type="evidence" value="ECO:0007669"/>
    <property type="project" value="TreeGrafter"/>
</dbReference>
<dbReference type="GO" id="GO:0016342">
    <property type="term" value="C:catenin complex"/>
    <property type="evidence" value="ECO:0007669"/>
    <property type="project" value="TreeGrafter"/>
</dbReference>
<dbReference type="GO" id="GO:0016477">
    <property type="term" value="P:cell migration"/>
    <property type="evidence" value="ECO:0007669"/>
    <property type="project" value="TreeGrafter"/>
</dbReference>
<dbReference type="GO" id="GO:0005509">
    <property type="term" value="F:calcium ion binding"/>
    <property type="evidence" value="ECO:0007669"/>
    <property type="project" value="UniProtKB-UniRule"/>
</dbReference>
<dbReference type="WBParaSite" id="GPUH_0001143801-mRNA-1">
    <property type="protein sequence ID" value="GPUH_0001143801-mRNA-1"/>
    <property type="gene ID" value="GPUH_0001143801"/>
</dbReference>
<dbReference type="EMBL" id="UYRT01078545">
    <property type="protein sequence ID" value="VDN18761.1"/>
    <property type="molecule type" value="Genomic_DNA"/>
</dbReference>
<dbReference type="InterPro" id="IPR020894">
    <property type="entry name" value="Cadherin_CS"/>
</dbReference>
<dbReference type="GO" id="GO:0007156">
    <property type="term" value="P:homophilic cell adhesion via plasma membrane adhesion molecules"/>
    <property type="evidence" value="ECO:0007669"/>
    <property type="project" value="InterPro"/>
</dbReference>
<evidence type="ECO:0000259" key="6">
    <source>
        <dbReference type="PROSITE" id="PS50268"/>
    </source>
</evidence>